<name>X6PBH1_RETFI</name>
<organism evidence="1 2">
    <name type="scientific">Reticulomyxa filosa</name>
    <dbReference type="NCBI Taxonomy" id="46433"/>
    <lineage>
        <taxon>Eukaryota</taxon>
        <taxon>Sar</taxon>
        <taxon>Rhizaria</taxon>
        <taxon>Retaria</taxon>
        <taxon>Foraminifera</taxon>
        <taxon>Monothalamids</taxon>
        <taxon>Reticulomyxidae</taxon>
        <taxon>Reticulomyxa</taxon>
    </lineage>
</organism>
<evidence type="ECO:0000313" key="2">
    <source>
        <dbReference type="Proteomes" id="UP000023152"/>
    </source>
</evidence>
<dbReference type="OrthoDB" id="7608935at2759"/>
<keyword evidence="2" id="KW-1185">Reference proteome</keyword>
<sequence>MWKNVIVELTTCFAWLEVGINEQLIQNFNGAKDGQMEQKENQDGKQRIVRQPDVTCQSALSKTEDVDNCIFNGPFDKGKSRPKSHFNANHEAAKCQKQHPSDSLQCDLIRKAREKLVATKELFLAKGQGKKMKSTLQIPICKQIHDQQSIGVPEQHQLVLFQGPNIRTKFASVYCKKDLDQRRRTLIIISSIFMFITGETGRSGALCRRDLHSLFNSMLIHSMYLVMNRVGWKFHVLIKRNRYHNWRTDDVELDVQATKRPPKAQTSTNFCLFVLFLVQ</sequence>
<dbReference type="Proteomes" id="UP000023152">
    <property type="component" value="Unassembled WGS sequence"/>
</dbReference>
<comment type="caution">
    <text evidence="1">The sequence shown here is derived from an EMBL/GenBank/DDBJ whole genome shotgun (WGS) entry which is preliminary data.</text>
</comment>
<accession>X6PBH1</accession>
<dbReference type="EMBL" id="ASPP01001531">
    <property type="protein sequence ID" value="ETO35531.1"/>
    <property type="molecule type" value="Genomic_DNA"/>
</dbReference>
<protein>
    <submittedName>
        <fullName evidence="1">Uncharacterized protein</fullName>
    </submittedName>
</protein>
<reference evidence="1 2" key="1">
    <citation type="journal article" date="2013" name="Curr. Biol.">
        <title>The Genome of the Foraminiferan Reticulomyxa filosa.</title>
        <authorList>
            <person name="Glockner G."/>
            <person name="Hulsmann N."/>
            <person name="Schleicher M."/>
            <person name="Noegel A.A."/>
            <person name="Eichinger L."/>
            <person name="Gallinger C."/>
            <person name="Pawlowski J."/>
            <person name="Sierra R."/>
            <person name="Euteneuer U."/>
            <person name="Pillet L."/>
            <person name="Moustafa A."/>
            <person name="Platzer M."/>
            <person name="Groth M."/>
            <person name="Szafranski K."/>
            <person name="Schliwa M."/>
        </authorList>
    </citation>
    <scope>NUCLEOTIDE SEQUENCE [LARGE SCALE GENOMIC DNA]</scope>
</reference>
<evidence type="ECO:0000313" key="1">
    <source>
        <dbReference type="EMBL" id="ETO35531.1"/>
    </source>
</evidence>
<gene>
    <name evidence="1" type="ORF">RFI_01530</name>
</gene>
<proteinExistence type="predicted"/>
<dbReference type="AlphaFoldDB" id="X6PBH1"/>